<sequence length="204" mass="22962">MIPRSSGVFKPRRSMIDCESKRMFDGDQQQRYGAGNRHCGRRNWRNEDEDGGSISGSSFLNMPSIQRVIRFIIEKHPSDEMDVSVPYPTGFHPKTSDELAGWQSFVRDHKRAALFTFICTDRNWGETTSPLPYGPVPPRIELLPRSGLRGERLREEFFGDAAAGTGIGVLLAAEGGQLHEHGGVRVPRIEVVNAGSRRKWQLKK</sequence>
<dbReference type="Proteomes" id="UP000298416">
    <property type="component" value="Unassembled WGS sequence"/>
</dbReference>
<keyword evidence="3" id="KW-1185">Reference proteome</keyword>
<reference evidence="2" key="2">
    <citation type="submission" date="2020-08" db="EMBL/GenBank/DDBJ databases">
        <title>Plant Genome Project.</title>
        <authorList>
            <person name="Zhang R.-G."/>
        </authorList>
    </citation>
    <scope>NUCLEOTIDE SEQUENCE</scope>
    <source>
        <strain evidence="2">Huo1</strain>
        <tissue evidence="2">Leaf</tissue>
    </source>
</reference>
<comment type="caution">
    <text evidence="2">The sequence shown here is derived from an EMBL/GenBank/DDBJ whole genome shotgun (WGS) entry which is preliminary data.</text>
</comment>
<protein>
    <submittedName>
        <fullName evidence="2">Uncharacterized protein</fullName>
    </submittedName>
</protein>
<feature type="region of interest" description="Disordered" evidence="1">
    <location>
        <begin position="30"/>
        <end position="57"/>
    </location>
</feature>
<proteinExistence type="predicted"/>
<organism evidence="2">
    <name type="scientific">Salvia splendens</name>
    <name type="common">Scarlet sage</name>
    <dbReference type="NCBI Taxonomy" id="180675"/>
    <lineage>
        <taxon>Eukaryota</taxon>
        <taxon>Viridiplantae</taxon>
        <taxon>Streptophyta</taxon>
        <taxon>Embryophyta</taxon>
        <taxon>Tracheophyta</taxon>
        <taxon>Spermatophyta</taxon>
        <taxon>Magnoliopsida</taxon>
        <taxon>eudicotyledons</taxon>
        <taxon>Gunneridae</taxon>
        <taxon>Pentapetalae</taxon>
        <taxon>asterids</taxon>
        <taxon>lamiids</taxon>
        <taxon>Lamiales</taxon>
        <taxon>Lamiaceae</taxon>
        <taxon>Nepetoideae</taxon>
        <taxon>Mentheae</taxon>
        <taxon>Salviinae</taxon>
        <taxon>Salvia</taxon>
        <taxon>Salvia subgen. Calosphace</taxon>
        <taxon>core Calosphace</taxon>
    </lineage>
</organism>
<accession>A0A8X8YRV7</accession>
<evidence type="ECO:0000313" key="3">
    <source>
        <dbReference type="Proteomes" id="UP000298416"/>
    </source>
</evidence>
<evidence type="ECO:0000313" key="2">
    <source>
        <dbReference type="EMBL" id="KAG6436539.1"/>
    </source>
</evidence>
<reference evidence="2" key="1">
    <citation type="submission" date="2018-01" db="EMBL/GenBank/DDBJ databases">
        <authorList>
            <person name="Mao J.F."/>
        </authorList>
    </citation>
    <scope>NUCLEOTIDE SEQUENCE</scope>
    <source>
        <strain evidence="2">Huo1</strain>
        <tissue evidence="2">Leaf</tissue>
    </source>
</reference>
<gene>
    <name evidence="2" type="ORF">SASPL_101440</name>
</gene>
<dbReference type="AlphaFoldDB" id="A0A8X8YRV7"/>
<dbReference type="EMBL" id="PNBA02000001">
    <property type="protein sequence ID" value="KAG6436539.1"/>
    <property type="molecule type" value="Genomic_DNA"/>
</dbReference>
<evidence type="ECO:0000256" key="1">
    <source>
        <dbReference type="SAM" id="MobiDB-lite"/>
    </source>
</evidence>
<name>A0A8X8YRV7_SALSN</name>